<comment type="caution">
    <text evidence="2">The sequence shown here is derived from an EMBL/GenBank/DDBJ whole genome shotgun (WGS) entry which is preliminary data.</text>
</comment>
<name>A0ABQ3PMB5_9ACTN</name>
<evidence type="ECO:0000313" key="2">
    <source>
        <dbReference type="EMBL" id="GHI26147.1"/>
    </source>
</evidence>
<dbReference type="Proteomes" id="UP001052739">
    <property type="component" value="Unassembled WGS sequence"/>
</dbReference>
<evidence type="ECO:0000256" key="1">
    <source>
        <dbReference type="SAM" id="MobiDB-lite"/>
    </source>
</evidence>
<keyword evidence="3" id="KW-1185">Reference proteome</keyword>
<sequence length="57" mass="6167">MAWILVWTNEVVKSLTISFPDRAGQSERLPTGTGEGGGTGPRRPAVSRAARRWGTVE</sequence>
<evidence type="ECO:0000313" key="3">
    <source>
        <dbReference type="Proteomes" id="UP001052739"/>
    </source>
</evidence>
<proteinExistence type="predicted"/>
<feature type="region of interest" description="Disordered" evidence="1">
    <location>
        <begin position="21"/>
        <end position="57"/>
    </location>
</feature>
<gene>
    <name evidence="2" type="ORF">Shyd_75180</name>
</gene>
<reference evidence="2" key="1">
    <citation type="submission" date="2024-05" db="EMBL/GenBank/DDBJ databases">
        <title>Whole genome shotgun sequence of Streptomyces hydrogenans NBRC 13475.</title>
        <authorList>
            <person name="Komaki H."/>
            <person name="Tamura T."/>
        </authorList>
    </citation>
    <scope>NUCLEOTIDE SEQUENCE</scope>
    <source>
        <strain evidence="2">NBRC 13475</strain>
    </source>
</reference>
<accession>A0ABQ3PMB5</accession>
<protein>
    <submittedName>
        <fullName evidence="2">Uncharacterized protein</fullName>
    </submittedName>
</protein>
<dbReference type="EMBL" id="BNDW01000102">
    <property type="protein sequence ID" value="GHI26147.1"/>
    <property type="molecule type" value="Genomic_DNA"/>
</dbReference>
<organism evidence="2 3">
    <name type="scientific">Streptomyces hydrogenans</name>
    <dbReference type="NCBI Taxonomy" id="1873719"/>
    <lineage>
        <taxon>Bacteria</taxon>
        <taxon>Bacillati</taxon>
        <taxon>Actinomycetota</taxon>
        <taxon>Actinomycetes</taxon>
        <taxon>Kitasatosporales</taxon>
        <taxon>Streptomycetaceae</taxon>
        <taxon>Streptomyces</taxon>
    </lineage>
</organism>